<evidence type="ECO:0000313" key="3">
    <source>
        <dbReference type="Proteomes" id="UP001479436"/>
    </source>
</evidence>
<dbReference type="Proteomes" id="UP001479436">
    <property type="component" value="Unassembled WGS sequence"/>
</dbReference>
<gene>
    <name evidence="2" type="ORF">K7432_008953</name>
</gene>
<evidence type="ECO:0000313" key="2">
    <source>
        <dbReference type="EMBL" id="KAK9763952.1"/>
    </source>
</evidence>
<comment type="caution">
    <text evidence="2">The sequence shown here is derived from an EMBL/GenBank/DDBJ whole genome shotgun (WGS) entry which is preliminary data.</text>
</comment>
<keyword evidence="3" id="KW-1185">Reference proteome</keyword>
<name>A0ABR2WR75_9FUNG</name>
<proteinExistence type="predicted"/>
<accession>A0ABR2WR75</accession>
<feature type="compositionally biased region" description="Acidic residues" evidence="1">
    <location>
        <begin position="20"/>
        <end position="39"/>
    </location>
</feature>
<feature type="region of interest" description="Disordered" evidence="1">
    <location>
        <begin position="1"/>
        <end position="49"/>
    </location>
</feature>
<organism evidence="2 3">
    <name type="scientific">Basidiobolus ranarum</name>
    <dbReference type="NCBI Taxonomy" id="34480"/>
    <lineage>
        <taxon>Eukaryota</taxon>
        <taxon>Fungi</taxon>
        <taxon>Fungi incertae sedis</taxon>
        <taxon>Zoopagomycota</taxon>
        <taxon>Entomophthoromycotina</taxon>
        <taxon>Basidiobolomycetes</taxon>
        <taxon>Basidiobolales</taxon>
        <taxon>Basidiobolaceae</taxon>
        <taxon>Basidiobolus</taxon>
    </lineage>
</organism>
<evidence type="ECO:0000256" key="1">
    <source>
        <dbReference type="SAM" id="MobiDB-lite"/>
    </source>
</evidence>
<sequence length="127" mass="14081">MSRNASTLDFDQGSGPVLSDSDEFDGLSDDFGADGEETQTGESVTKVDTVKQQEMRKLIMEISNDPNIPAPLKAKKIQELMTLEWKKKQPIGIPKKLGDDLTEEDLSTTYHASTAFLYNSTVRILNL</sequence>
<protein>
    <submittedName>
        <fullName evidence="2">Uncharacterized protein</fullName>
    </submittedName>
</protein>
<reference evidence="2 3" key="1">
    <citation type="submission" date="2023-04" db="EMBL/GenBank/DDBJ databases">
        <title>Genome of Basidiobolus ranarum AG-B5.</title>
        <authorList>
            <person name="Stajich J.E."/>
            <person name="Carter-House D."/>
            <person name="Gryganskyi A."/>
        </authorList>
    </citation>
    <scope>NUCLEOTIDE SEQUENCE [LARGE SCALE GENOMIC DNA]</scope>
    <source>
        <strain evidence="2 3">AG-B5</strain>
    </source>
</reference>
<dbReference type="EMBL" id="JASJQH010000526">
    <property type="protein sequence ID" value="KAK9763952.1"/>
    <property type="molecule type" value="Genomic_DNA"/>
</dbReference>